<evidence type="ECO:0000313" key="3">
    <source>
        <dbReference type="Proteomes" id="UP000032234"/>
    </source>
</evidence>
<dbReference type="HOGENOM" id="CLU_1336848_0_0_11"/>
<keyword evidence="3" id="KW-1185">Reference proteome</keyword>
<feature type="region of interest" description="Disordered" evidence="1">
    <location>
        <begin position="44"/>
        <end position="65"/>
    </location>
</feature>
<dbReference type="EMBL" id="CP010849">
    <property type="protein sequence ID" value="AJP04508.1"/>
    <property type="molecule type" value="Genomic_DNA"/>
</dbReference>
<dbReference type="Proteomes" id="UP000032234">
    <property type="component" value="Chromosome"/>
</dbReference>
<dbReference type="AlphaFoldDB" id="A0A0C5G3J4"/>
<dbReference type="KEGG" id="scw:TU94_26690"/>
<dbReference type="NCBIfam" id="TIGR04222">
    <property type="entry name" value="near_uncomplex"/>
    <property type="match status" value="1"/>
</dbReference>
<dbReference type="InterPro" id="IPR026467">
    <property type="entry name" value="Ser/Gly_Cys_C_dom"/>
</dbReference>
<gene>
    <name evidence="2" type="ORF">TU94_26690</name>
</gene>
<dbReference type="OrthoDB" id="4318370at2"/>
<protein>
    <recommendedName>
        <fullName evidence="4">TIGR04222 domain-containing membrane protein</fullName>
    </recommendedName>
</protein>
<accession>A0A0C5G3J4</accession>
<evidence type="ECO:0000256" key="1">
    <source>
        <dbReference type="SAM" id="MobiDB-lite"/>
    </source>
</evidence>
<organism evidence="2 3">
    <name type="scientific">Streptomyces cyaneogriseus subsp. noncyanogenus</name>
    <dbReference type="NCBI Taxonomy" id="477245"/>
    <lineage>
        <taxon>Bacteria</taxon>
        <taxon>Bacillati</taxon>
        <taxon>Actinomycetota</taxon>
        <taxon>Actinomycetes</taxon>
        <taxon>Kitasatosporales</taxon>
        <taxon>Streptomycetaceae</taxon>
        <taxon>Streptomyces</taxon>
    </lineage>
</organism>
<dbReference type="PATRIC" id="fig|477245.3.peg.5651"/>
<name>A0A0C5G3J4_9ACTN</name>
<dbReference type="RefSeq" id="WP_044385308.1">
    <property type="nucleotide sequence ID" value="NZ_CP010849.1"/>
</dbReference>
<sequence>MDDGGTAFRLTPDEIALLRGGPPAAVTVAVVALHLRGAVGAGLPGTLRRTSTDTDAADAGRSPRPLKPLERAVLDCLDERDELDEPAGLREIAAHPSVRLAVAGLRTGLTAAGLLRTVLPTPTRAARRLLRDLSERHAPPSARHGLTEDGKLLAVALHGKAALRVLVPRFALRAGLTERVEVGGKPLLGHSPRNLAPGDGDGTLAAHWCGDGGGGGSGGD</sequence>
<proteinExistence type="predicted"/>
<evidence type="ECO:0008006" key="4">
    <source>
        <dbReference type="Google" id="ProtNLM"/>
    </source>
</evidence>
<reference evidence="2 3" key="1">
    <citation type="submission" date="2015-02" db="EMBL/GenBank/DDBJ databases">
        <title>Genome sequence of thermotolerant Streptomyces cyaneogriseus subsp. Noncyanogenus NMWT1, the producer of nematocidal antibiotics nemadectin.</title>
        <authorList>
            <person name="Wang H."/>
            <person name="Li C."/>
            <person name="Xiang W."/>
            <person name="Wang X."/>
        </authorList>
    </citation>
    <scope>NUCLEOTIDE SEQUENCE [LARGE SCALE GENOMIC DNA]</scope>
    <source>
        <strain evidence="2 3">NMWT 1</strain>
    </source>
</reference>
<evidence type="ECO:0000313" key="2">
    <source>
        <dbReference type="EMBL" id="AJP04508.1"/>
    </source>
</evidence>